<proteinExistence type="predicted"/>
<protein>
    <recommendedName>
        <fullName evidence="5">DUF3558 domain-containing protein</fullName>
    </recommendedName>
</protein>
<sequence length="185" mass="18709">MRLYAAGLIVALAVTGCASSGQRHAAGGGASEGTTSGPVMGGTASPSAPSGTPSSPPSSSVSCPTDLNFDQPNGPSAQALPSKITVSWVLRCSIVSKGAKRVLNVERSDSDATNLVDALRVPSGHKIKGVCPMYRAAVPYFALVQPDGSALAPKVPVTNCGQAQPEVLQALNALTFKVISTKPLP</sequence>
<feature type="chain" id="PRO_5045095975" description="DUF3558 domain-containing protein" evidence="2">
    <location>
        <begin position="26"/>
        <end position="185"/>
    </location>
</feature>
<feature type="signal peptide" evidence="2">
    <location>
        <begin position="1"/>
        <end position="25"/>
    </location>
</feature>
<dbReference type="RefSeq" id="WP_311421382.1">
    <property type="nucleotide sequence ID" value="NZ_JAVREH010000002.1"/>
</dbReference>
<keyword evidence="4" id="KW-1185">Reference proteome</keyword>
<evidence type="ECO:0000256" key="2">
    <source>
        <dbReference type="SAM" id="SignalP"/>
    </source>
</evidence>
<feature type="compositionally biased region" description="Polar residues" evidence="1">
    <location>
        <begin position="61"/>
        <end position="76"/>
    </location>
</feature>
<name>A0ABU2J7I5_9ACTN</name>
<comment type="caution">
    <text evidence="3">The sequence shown here is derived from an EMBL/GenBank/DDBJ whole genome shotgun (WGS) entry which is preliminary data.</text>
</comment>
<reference evidence="4" key="1">
    <citation type="submission" date="2023-07" db="EMBL/GenBank/DDBJ databases">
        <title>30 novel species of actinomycetes from the DSMZ collection.</title>
        <authorList>
            <person name="Nouioui I."/>
        </authorList>
    </citation>
    <scope>NUCLEOTIDE SEQUENCE [LARGE SCALE GENOMIC DNA]</scope>
    <source>
        <strain evidence="4">DSM 44399</strain>
    </source>
</reference>
<keyword evidence="2" id="KW-0732">Signal</keyword>
<feature type="region of interest" description="Disordered" evidence="1">
    <location>
        <begin position="20"/>
        <end position="76"/>
    </location>
</feature>
<accession>A0ABU2J7I5</accession>
<evidence type="ECO:0000313" key="3">
    <source>
        <dbReference type="EMBL" id="MDT0260228.1"/>
    </source>
</evidence>
<evidence type="ECO:0000256" key="1">
    <source>
        <dbReference type="SAM" id="MobiDB-lite"/>
    </source>
</evidence>
<dbReference type="EMBL" id="JAVREH010000002">
    <property type="protein sequence ID" value="MDT0260228.1"/>
    <property type="molecule type" value="Genomic_DNA"/>
</dbReference>
<evidence type="ECO:0008006" key="5">
    <source>
        <dbReference type="Google" id="ProtNLM"/>
    </source>
</evidence>
<organism evidence="3 4">
    <name type="scientific">Jatrophihabitans lederbergiae</name>
    <dbReference type="NCBI Taxonomy" id="3075547"/>
    <lineage>
        <taxon>Bacteria</taxon>
        <taxon>Bacillati</taxon>
        <taxon>Actinomycetota</taxon>
        <taxon>Actinomycetes</taxon>
        <taxon>Jatrophihabitantales</taxon>
        <taxon>Jatrophihabitantaceae</taxon>
        <taxon>Jatrophihabitans</taxon>
    </lineage>
</organism>
<gene>
    <name evidence="3" type="ORF">RM423_02355</name>
</gene>
<evidence type="ECO:0000313" key="4">
    <source>
        <dbReference type="Proteomes" id="UP001183176"/>
    </source>
</evidence>
<dbReference type="Proteomes" id="UP001183176">
    <property type="component" value="Unassembled WGS sequence"/>
</dbReference>
<dbReference type="PROSITE" id="PS51257">
    <property type="entry name" value="PROKAR_LIPOPROTEIN"/>
    <property type="match status" value="1"/>
</dbReference>
<feature type="compositionally biased region" description="Low complexity" evidence="1">
    <location>
        <begin position="32"/>
        <end position="60"/>
    </location>
</feature>